<name>A0A437AIS9_9MICR</name>
<dbReference type="SUPFAM" id="SSF53955">
    <property type="entry name" value="Lysozyme-like"/>
    <property type="match status" value="1"/>
</dbReference>
<proteinExistence type="predicted"/>
<keyword evidence="2" id="KW-1185">Reference proteome</keyword>
<dbReference type="EMBL" id="RCSS01000656">
    <property type="protein sequence ID" value="RVD91071.1"/>
    <property type="molecule type" value="Genomic_DNA"/>
</dbReference>
<organism evidence="1 2">
    <name type="scientific">Tubulinosema ratisbonensis</name>
    <dbReference type="NCBI Taxonomy" id="291195"/>
    <lineage>
        <taxon>Eukaryota</taxon>
        <taxon>Fungi</taxon>
        <taxon>Fungi incertae sedis</taxon>
        <taxon>Microsporidia</taxon>
        <taxon>Tubulinosematoidea</taxon>
        <taxon>Tubulinosematidae</taxon>
        <taxon>Tubulinosema</taxon>
    </lineage>
</organism>
<dbReference type="Proteomes" id="UP000282876">
    <property type="component" value="Unassembled WGS sequence"/>
</dbReference>
<reference evidence="1 2" key="1">
    <citation type="submission" date="2018-10" db="EMBL/GenBank/DDBJ databases">
        <title>Draft genome sequence of the microsporidian Tubulinosema ratisbonensis.</title>
        <authorList>
            <person name="Polonais V."/>
            <person name="Peyretaillade E."/>
            <person name="Niehus S."/>
            <person name="Wawrzyniak I."/>
            <person name="Franchet A."/>
            <person name="Gaspin C."/>
            <person name="Reichstadt M."/>
            <person name="Belser C."/>
            <person name="Labadie K."/>
            <person name="Delbac F."/>
            <person name="Ferrandon D."/>
        </authorList>
    </citation>
    <scope>NUCLEOTIDE SEQUENCE [LARGE SCALE GENOMIC DNA]</scope>
    <source>
        <strain evidence="1 2">Franzen</strain>
    </source>
</reference>
<dbReference type="AlphaFoldDB" id="A0A437AIS9"/>
<dbReference type="InterPro" id="IPR023346">
    <property type="entry name" value="Lysozyme-like_dom_sf"/>
</dbReference>
<dbReference type="VEuPathDB" id="MicrosporidiaDB:TUBRATIS_24920"/>
<accession>A0A437AIS9</accession>
<protein>
    <submittedName>
        <fullName evidence="1">Uncharacterized protein</fullName>
    </submittedName>
</protein>
<sequence length="298" mass="34818">MTQFTDESVITLFLKIKGENNEKESTNPKKHYPLKASGTLKLMNTVDGKIVTKVFTTESEGTIEFAGNDCQLLLNTPKVTKDCFTEKIIQFLQHTFWRTPFSAPNIPELIGLLGILYDRIQSFDELLILVSETMYATVGFRILSQHNPPPKEGDKWYARGLLYIHGEENYERLAELTQNPEFINNPDILESYDPKITEACVTFWKDLIEKRKAVDPSFTMDFDTGLKLMFPKFFEPGHEKKYAYFRRHRFELYKCIVALFEDGFVFDYFKNDFKSSFSYGKIPNNVFNFNFKNDELQR</sequence>
<dbReference type="OrthoDB" id="2196347at2759"/>
<evidence type="ECO:0000313" key="1">
    <source>
        <dbReference type="EMBL" id="RVD91071.1"/>
    </source>
</evidence>
<evidence type="ECO:0000313" key="2">
    <source>
        <dbReference type="Proteomes" id="UP000282876"/>
    </source>
</evidence>
<dbReference type="Gene3D" id="1.10.530.10">
    <property type="match status" value="1"/>
</dbReference>
<comment type="caution">
    <text evidence="1">The sequence shown here is derived from an EMBL/GenBank/DDBJ whole genome shotgun (WGS) entry which is preliminary data.</text>
</comment>
<gene>
    <name evidence="1" type="ORF">TUBRATIS_24920</name>
</gene>